<evidence type="ECO:0000256" key="4">
    <source>
        <dbReference type="ARBA" id="ARBA00022679"/>
    </source>
</evidence>
<dbReference type="EC" id="2.4.1.-" evidence="10"/>
<keyword evidence="5 10" id="KW-0812">Transmembrane</keyword>
<keyword evidence="9 10" id="KW-0472">Membrane</keyword>
<dbReference type="Proteomes" id="UP001176961">
    <property type="component" value="Unassembled WGS sequence"/>
</dbReference>
<dbReference type="AlphaFoldDB" id="A0AA36DP62"/>
<dbReference type="Pfam" id="PF01762">
    <property type="entry name" value="Galactosyl_T"/>
    <property type="match status" value="1"/>
</dbReference>
<keyword evidence="6 10" id="KW-0735">Signal-anchor</keyword>
<dbReference type="GO" id="GO:0006493">
    <property type="term" value="P:protein O-linked glycosylation"/>
    <property type="evidence" value="ECO:0007669"/>
    <property type="project" value="TreeGrafter"/>
</dbReference>
<evidence type="ECO:0000313" key="11">
    <source>
        <dbReference type="EMBL" id="CAJ0589592.1"/>
    </source>
</evidence>
<keyword evidence="8 10" id="KW-0333">Golgi apparatus</keyword>
<keyword evidence="4" id="KW-0808">Transferase</keyword>
<dbReference type="Gene3D" id="3.90.550.50">
    <property type="match status" value="1"/>
</dbReference>
<evidence type="ECO:0000256" key="1">
    <source>
        <dbReference type="ARBA" id="ARBA00004323"/>
    </source>
</evidence>
<dbReference type="InterPro" id="IPR002659">
    <property type="entry name" value="Glyco_trans_31"/>
</dbReference>
<evidence type="ECO:0000256" key="2">
    <source>
        <dbReference type="ARBA" id="ARBA00008661"/>
    </source>
</evidence>
<evidence type="ECO:0000256" key="7">
    <source>
        <dbReference type="ARBA" id="ARBA00022989"/>
    </source>
</evidence>
<comment type="subcellular location">
    <subcellularLocation>
        <location evidence="1 10">Golgi apparatus membrane</location>
        <topology evidence="1 10">Single-pass type II membrane protein</topology>
    </subcellularLocation>
</comment>
<reference evidence="11" key="1">
    <citation type="submission" date="2023-07" db="EMBL/GenBank/DDBJ databases">
        <authorList>
            <consortium name="CYATHOMIX"/>
        </authorList>
    </citation>
    <scope>NUCLEOTIDE SEQUENCE</scope>
    <source>
        <strain evidence="11">N/A</strain>
    </source>
</reference>
<comment type="caution">
    <text evidence="11">The sequence shown here is derived from an EMBL/GenBank/DDBJ whole genome shotgun (WGS) entry which is preliminary data.</text>
</comment>
<comment type="similarity">
    <text evidence="2 10">Belongs to the glycosyltransferase 31 family.</text>
</comment>
<evidence type="ECO:0000313" key="12">
    <source>
        <dbReference type="Proteomes" id="UP001176961"/>
    </source>
</evidence>
<name>A0AA36DP62_CYLNA</name>
<keyword evidence="3 10" id="KW-0328">Glycosyltransferase</keyword>
<dbReference type="EMBL" id="CATQJL010000001">
    <property type="protein sequence ID" value="CAJ0589592.1"/>
    <property type="molecule type" value="Genomic_DNA"/>
</dbReference>
<evidence type="ECO:0000256" key="9">
    <source>
        <dbReference type="ARBA" id="ARBA00023136"/>
    </source>
</evidence>
<proteinExistence type="inferred from homology"/>
<keyword evidence="7 10" id="KW-1133">Transmembrane helix</keyword>
<sequence length="332" mass="38428">MLPNLSIVKKLGSVLLLIYCLLILEFSLPMAFLKGSAQNRLAVHKISFVNFTQHYKYVMLPELSLCDGSRGHNPLLVATVLSVANHSERRRAIRETWASPRESDSIRTGRVLVFFIISSPVSIHDLYSLQKEQKKHNDLIVTDLPESYENLFMKVYASIVFHQQYCPKAQFLMKVDDDVVVHLDRMIDLWKRGVGADRSMFCQIWTKSRPRRDPRSKWYVPKEVWPEPYYPGYCNGPMYIMGKEAGQRVLDYAQIFPPLTIEDILYTGIIAEVADIQRVQWGVSMMPVSRNVWRGRLRCNSLKKPVVFSIHSLPSSKHLRKGFERMKAYNCT</sequence>
<evidence type="ECO:0000256" key="3">
    <source>
        <dbReference type="ARBA" id="ARBA00022676"/>
    </source>
</evidence>
<organism evidence="11 12">
    <name type="scientific">Cylicocyclus nassatus</name>
    <name type="common">Nematode worm</name>
    <dbReference type="NCBI Taxonomy" id="53992"/>
    <lineage>
        <taxon>Eukaryota</taxon>
        <taxon>Metazoa</taxon>
        <taxon>Ecdysozoa</taxon>
        <taxon>Nematoda</taxon>
        <taxon>Chromadorea</taxon>
        <taxon>Rhabditida</taxon>
        <taxon>Rhabditina</taxon>
        <taxon>Rhabditomorpha</taxon>
        <taxon>Strongyloidea</taxon>
        <taxon>Strongylidae</taxon>
        <taxon>Cylicocyclus</taxon>
    </lineage>
</organism>
<dbReference type="GO" id="GO:0000139">
    <property type="term" value="C:Golgi membrane"/>
    <property type="evidence" value="ECO:0007669"/>
    <property type="project" value="UniProtKB-SubCell"/>
</dbReference>
<evidence type="ECO:0000256" key="8">
    <source>
        <dbReference type="ARBA" id="ARBA00023034"/>
    </source>
</evidence>
<evidence type="ECO:0000256" key="5">
    <source>
        <dbReference type="ARBA" id="ARBA00022692"/>
    </source>
</evidence>
<evidence type="ECO:0000256" key="10">
    <source>
        <dbReference type="RuleBase" id="RU363063"/>
    </source>
</evidence>
<feature type="transmembrane region" description="Helical" evidence="10">
    <location>
        <begin position="12"/>
        <end position="33"/>
    </location>
</feature>
<evidence type="ECO:0000256" key="6">
    <source>
        <dbReference type="ARBA" id="ARBA00022968"/>
    </source>
</evidence>
<gene>
    <name evidence="11" type="ORF">CYNAS_LOCUS1575</name>
</gene>
<dbReference type="PANTHER" id="PTHR11214:SF314">
    <property type="entry name" value="HEXOSYLTRANSFERASE"/>
    <property type="match status" value="1"/>
</dbReference>
<keyword evidence="12" id="KW-1185">Reference proteome</keyword>
<dbReference type="GO" id="GO:0016758">
    <property type="term" value="F:hexosyltransferase activity"/>
    <property type="evidence" value="ECO:0007669"/>
    <property type="project" value="InterPro"/>
</dbReference>
<dbReference type="PANTHER" id="PTHR11214">
    <property type="entry name" value="BETA-1,3-N-ACETYLGLUCOSAMINYLTRANSFERASE"/>
    <property type="match status" value="1"/>
</dbReference>
<accession>A0AA36DP62</accession>
<protein>
    <recommendedName>
        <fullName evidence="10">Hexosyltransferase</fullName>
        <ecNumber evidence="10">2.4.1.-</ecNumber>
    </recommendedName>
</protein>